<name>A0AAV7UGF4_PLEWA</name>
<evidence type="ECO:0000313" key="2">
    <source>
        <dbReference type="EMBL" id="KAJ1188090.1"/>
    </source>
</evidence>
<feature type="region of interest" description="Disordered" evidence="1">
    <location>
        <begin position="23"/>
        <end position="50"/>
    </location>
</feature>
<protein>
    <submittedName>
        <fullName evidence="2">Uncharacterized protein</fullName>
    </submittedName>
</protein>
<dbReference type="AlphaFoldDB" id="A0AAV7UGF4"/>
<reference evidence="2" key="1">
    <citation type="journal article" date="2022" name="bioRxiv">
        <title>Sequencing and chromosome-scale assembly of the giantPleurodeles waltlgenome.</title>
        <authorList>
            <person name="Brown T."/>
            <person name="Elewa A."/>
            <person name="Iarovenko S."/>
            <person name="Subramanian E."/>
            <person name="Araus A.J."/>
            <person name="Petzold A."/>
            <person name="Susuki M."/>
            <person name="Suzuki K.-i.T."/>
            <person name="Hayashi T."/>
            <person name="Toyoda A."/>
            <person name="Oliveira C."/>
            <person name="Osipova E."/>
            <person name="Leigh N.D."/>
            <person name="Simon A."/>
            <person name="Yun M.H."/>
        </authorList>
    </citation>
    <scope>NUCLEOTIDE SEQUENCE</scope>
    <source>
        <strain evidence="2">20211129_DDA</strain>
        <tissue evidence="2">Liver</tissue>
    </source>
</reference>
<dbReference type="Proteomes" id="UP001066276">
    <property type="component" value="Chromosome 3_1"/>
</dbReference>
<sequence length="79" mass="8614">MEPLLQLLLPLFPRRGIRAAPFRARRSSSAARRHQTAPAALQPASVSENRGAHIRVPEVAVRSAAPSCRAPQEPELETP</sequence>
<accession>A0AAV7UGF4</accession>
<evidence type="ECO:0000256" key="1">
    <source>
        <dbReference type="SAM" id="MobiDB-lite"/>
    </source>
</evidence>
<proteinExistence type="predicted"/>
<comment type="caution">
    <text evidence="2">The sequence shown here is derived from an EMBL/GenBank/DDBJ whole genome shotgun (WGS) entry which is preliminary data.</text>
</comment>
<feature type="compositionally biased region" description="Basic residues" evidence="1">
    <location>
        <begin position="23"/>
        <end position="35"/>
    </location>
</feature>
<gene>
    <name evidence="2" type="ORF">NDU88_004855</name>
</gene>
<evidence type="ECO:0000313" key="3">
    <source>
        <dbReference type="Proteomes" id="UP001066276"/>
    </source>
</evidence>
<keyword evidence="3" id="KW-1185">Reference proteome</keyword>
<organism evidence="2 3">
    <name type="scientific">Pleurodeles waltl</name>
    <name type="common">Iberian ribbed newt</name>
    <dbReference type="NCBI Taxonomy" id="8319"/>
    <lineage>
        <taxon>Eukaryota</taxon>
        <taxon>Metazoa</taxon>
        <taxon>Chordata</taxon>
        <taxon>Craniata</taxon>
        <taxon>Vertebrata</taxon>
        <taxon>Euteleostomi</taxon>
        <taxon>Amphibia</taxon>
        <taxon>Batrachia</taxon>
        <taxon>Caudata</taxon>
        <taxon>Salamandroidea</taxon>
        <taxon>Salamandridae</taxon>
        <taxon>Pleurodelinae</taxon>
        <taxon>Pleurodeles</taxon>
    </lineage>
</organism>
<dbReference type="EMBL" id="JANPWB010000005">
    <property type="protein sequence ID" value="KAJ1188090.1"/>
    <property type="molecule type" value="Genomic_DNA"/>
</dbReference>